<dbReference type="EMBL" id="CAXHTB010000010">
    <property type="protein sequence ID" value="CAL0314045.1"/>
    <property type="molecule type" value="Genomic_DNA"/>
</dbReference>
<dbReference type="Proteomes" id="UP001497480">
    <property type="component" value="Unassembled WGS sequence"/>
</dbReference>
<dbReference type="GO" id="GO:0016846">
    <property type="term" value="F:carbon-sulfur lyase activity"/>
    <property type="evidence" value="ECO:0007669"/>
    <property type="project" value="InterPro"/>
</dbReference>
<evidence type="ECO:0000313" key="3">
    <source>
        <dbReference type="EMBL" id="CAL0314045.1"/>
    </source>
</evidence>
<sequence>MTKFIDLNTTGVSKDPQLGVAMALKVVSDSTEKRKKTLERENHSSSTAVRSWNKGGGN</sequence>
<gene>
    <name evidence="3" type="ORF">LLUT_LOCUS15105</name>
</gene>
<name>A0AAV1WXB2_LUPLU</name>
<dbReference type="InterPro" id="IPR006948">
    <property type="entry name" value="Alliinase_C"/>
</dbReference>
<organism evidence="3 4">
    <name type="scientific">Lupinus luteus</name>
    <name type="common">European yellow lupine</name>
    <dbReference type="NCBI Taxonomy" id="3873"/>
    <lineage>
        <taxon>Eukaryota</taxon>
        <taxon>Viridiplantae</taxon>
        <taxon>Streptophyta</taxon>
        <taxon>Embryophyta</taxon>
        <taxon>Tracheophyta</taxon>
        <taxon>Spermatophyta</taxon>
        <taxon>Magnoliopsida</taxon>
        <taxon>eudicotyledons</taxon>
        <taxon>Gunneridae</taxon>
        <taxon>Pentapetalae</taxon>
        <taxon>rosids</taxon>
        <taxon>fabids</taxon>
        <taxon>Fabales</taxon>
        <taxon>Fabaceae</taxon>
        <taxon>Papilionoideae</taxon>
        <taxon>50 kb inversion clade</taxon>
        <taxon>genistoids sensu lato</taxon>
        <taxon>core genistoids</taxon>
        <taxon>Genisteae</taxon>
        <taxon>Lupinus</taxon>
    </lineage>
</organism>
<dbReference type="AlphaFoldDB" id="A0AAV1WXB2"/>
<evidence type="ECO:0000259" key="2">
    <source>
        <dbReference type="Pfam" id="PF04864"/>
    </source>
</evidence>
<protein>
    <recommendedName>
        <fullName evidence="2">Alliinase C-terminal domain-containing protein</fullName>
    </recommendedName>
</protein>
<evidence type="ECO:0000313" key="4">
    <source>
        <dbReference type="Proteomes" id="UP001497480"/>
    </source>
</evidence>
<proteinExistence type="predicted"/>
<reference evidence="3 4" key="1">
    <citation type="submission" date="2024-03" db="EMBL/GenBank/DDBJ databases">
        <authorList>
            <person name="Martinez-Hernandez J."/>
        </authorList>
    </citation>
    <scope>NUCLEOTIDE SEQUENCE [LARGE SCALE GENOMIC DNA]</scope>
</reference>
<keyword evidence="4" id="KW-1185">Reference proteome</keyword>
<comment type="caution">
    <text evidence="3">The sequence shown here is derived from an EMBL/GenBank/DDBJ whole genome shotgun (WGS) entry which is preliminary data.</text>
</comment>
<accession>A0AAV1WXB2</accession>
<dbReference type="Pfam" id="PF04864">
    <property type="entry name" value="Alliinase_C"/>
    <property type="match status" value="1"/>
</dbReference>
<evidence type="ECO:0000256" key="1">
    <source>
        <dbReference type="SAM" id="MobiDB-lite"/>
    </source>
</evidence>
<feature type="domain" description="Alliinase C-terminal" evidence="2">
    <location>
        <begin position="1"/>
        <end position="53"/>
    </location>
</feature>
<feature type="region of interest" description="Disordered" evidence="1">
    <location>
        <begin position="29"/>
        <end position="58"/>
    </location>
</feature>